<evidence type="ECO:0000256" key="1">
    <source>
        <dbReference type="ARBA" id="ARBA00022450"/>
    </source>
</evidence>
<evidence type="ECO:0000259" key="3">
    <source>
        <dbReference type="SMART" id="SM00822"/>
    </source>
</evidence>
<dbReference type="InterPro" id="IPR057326">
    <property type="entry name" value="KR_dom"/>
</dbReference>
<sequence length="800" mass="86311">MTKPMNGAAAGPDFAVCEPWSSTHPLQRLMWAPEPVPPVDTVGGSALAGRRVVVLGQEATLIDEVVSALRARGARAETYSGSSAPPAAHAWDGIVDLNLTGTVYRFGDSCWREPLRITTAALQSVYPAWVREPRYGHHFYLAVTHLGGLMGYDEIPLPQPLGGIWAGLAKGLRFELPAIGIKVVDLDTASAPAIARAVESECAAWDRVEVGYRAGRRHGLTAGPRDVPAPTIDLGPADTVLISGGARGVGFAVARGLAESFGCRVVVTGRGELPTTEPWLSMNGEQFARWKKEQLGRAATSAQFGRLRKTLARVEHLREIDHNLRDAARAGLRVEYARCDCTDAEQVEALVASLTPGPSMVVHNAVADEWRRFDRRSIEEVQRSVEVKIDGFATLLGAVTSTPRRRGALRLVCNVGSVSGRVGGMVGQVAYSGANDGLARLGMWARNAMDVPVQTLCWATWDGLGNVPNHEAAARYGSMVDPTDGVRRWLDEIRAAHREEVVFLGDLGEAILPTQLAGLRDLRGFRGLKHLVSLEHYLGEVESYEEFRSIRSSTRLRAGAHPCLSEFRVDGRDALPVSVLLEYGVATGHWVVPAGRPRLHLTEIRDIGIRLDRLTIEGDHVSITKEGHGAFRDGRWQVRVEITRRTGEPVAAMTLVYDDSPATIPRDPLGPPGGRPAGAPARGGLDWTGVLFPPLPWLLDAQGGRAARLPLRAPADLWTKVSVPDVSVSPGAIEALVQAVVGEPGNERAFRLRMERLVLGPGARRVRELHASADLTEWIGAEAAGRPPAMLAEGVRAALS</sequence>
<dbReference type="InterPro" id="IPR050091">
    <property type="entry name" value="PKS_NRPS_Biosynth_Enz"/>
</dbReference>
<proteinExistence type="predicted"/>
<keyword evidence="5" id="KW-1185">Reference proteome</keyword>
<dbReference type="SMART" id="SM00822">
    <property type="entry name" value="PKS_KR"/>
    <property type="match status" value="1"/>
</dbReference>
<accession>A0ABP3GQF7</accession>
<dbReference type="InterPro" id="IPR036291">
    <property type="entry name" value="NAD(P)-bd_dom_sf"/>
</dbReference>
<dbReference type="PANTHER" id="PTHR43775:SF37">
    <property type="entry name" value="SI:DKEY-61P9.11"/>
    <property type="match status" value="1"/>
</dbReference>
<dbReference type="SUPFAM" id="SSF51735">
    <property type="entry name" value="NAD(P)-binding Rossmann-fold domains"/>
    <property type="match status" value="2"/>
</dbReference>
<dbReference type="Pfam" id="PF08659">
    <property type="entry name" value="KR"/>
    <property type="match status" value="1"/>
</dbReference>
<name>A0ABP3GQF7_9ACTN</name>
<feature type="domain" description="Ketoreductase" evidence="3">
    <location>
        <begin position="238"/>
        <end position="464"/>
    </location>
</feature>
<comment type="caution">
    <text evidence="4">The sequence shown here is derived from an EMBL/GenBank/DDBJ whole genome shotgun (WGS) entry which is preliminary data.</text>
</comment>
<evidence type="ECO:0000256" key="2">
    <source>
        <dbReference type="ARBA" id="ARBA00022553"/>
    </source>
</evidence>
<dbReference type="EMBL" id="BAAABM010000041">
    <property type="protein sequence ID" value="GAA0349600.1"/>
    <property type="molecule type" value="Genomic_DNA"/>
</dbReference>
<dbReference type="Proteomes" id="UP001501822">
    <property type="component" value="Unassembled WGS sequence"/>
</dbReference>
<gene>
    <name evidence="4" type="ORF">GCM10010151_44120</name>
</gene>
<evidence type="ECO:0000313" key="5">
    <source>
        <dbReference type="Proteomes" id="UP001501822"/>
    </source>
</evidence>
<protein>
    <recommendedName>
        <fullName evidence="3">Ketoreductase domain-containing protein</fullName>
    </recommendedName>
</protein>
<keyword evidence="2" id="KW-0597">Phosphoprotein</keyword>
<reference evidence="5" key="1">
    <citation type="journal article" date="2019" name="Int. J. Syst. Evol. Microbiol.">
        <title>The Global Catalogue of Microorganisms (GCM) 10K type strain sequencing project: providing services to taxonomists for standard genome sequencing and annotation.</title>
        <authorList>
            <consortium name="The Broad Institute Genomics Platform"/>
            <consortium name="The Broad Institute Genome Sequencing Center for Infectious Disease"/>
            <person name="Wu L."/>
            <person name="Ma J."/>
        </authorList>
    </citation>
    <scope>NUCLEOTIDE SEQUENCE [LARGE SCALE GENOMIC DNA]</scope>
    <source>
        <strain evidence="5">JCM 3146</strain>
    </source>
</reference>
<evidence type="ECO:0000313" key="4">
    <source>
        <dbReference type="EMBL" id="GAA0349600.1"/>
    </source>
</evidence>
<dbReference type="PANTHER" id="PTHR43775">
    <property type="entry name" value="FATTY ACID SYNTHASE"/>
    <property type="match status" value="1"/>
</dbReference>
<dbReference type="InterPro" id="IPR013968">
    <property type="entry name" value="PKS_KR"/>
</dbReference>
<dbReference type="Gene3D" id="3.40.50.720">
    <property type="entry name" value="NAD(P)-binding Rossmann-like Domain"/>
    <property type="match status" value="1"/>
</dbReference>
<keyword evidence="1" id="KW-0596">Phosphopantetheine</keyword>
<organism evidence="4 5">
    <name type="scientific">Actinoallomurus spadix</name>
    <dbReference type="NCBI Taxonomy" id="79912"/>
    <lineage>
        <taxon>Bacteria</taxon>
        <taxon>Bacillati</taxon>
        <taxon>Actinomycetota</taxon>
        <taxon>Actinomycetes</taxon>
        <taxon>Streptosporangiales</taxon>
        <taxon>Thermomonosporaceae</taxon>
        <taxon>Actinoallomurus</taxon>
    </lineage>
</organism>